<keyword evidence="1" id="KW-0808">Transferase</keyword>
<reference evidence="1 2" key="1">
    <citation type="submission" date="2019-08" db="EMBL/GenBank/DDBJ databases">
        <title>100 year-old enigma solved: identification of Planctomyces bekefii, the type genus and species of the phylum Planctomycetes.</title>
        <authorList>
            <person name="Svetlana D.N."/>
            <person name="Overmann J."/>
        </authorList>
    </citation>
    <scope>NUCLEOTIDE SEQUENCE [LARGE SCALE GENOMIC DNA]</scope>
    <source>
        <strain evidence="1">Phe10_nw2017</strain>
    </source>
</reference>
<keyword evidence="1" id="KW-0489">Methyltransferase</keyword>
<proteinExistence type="predicted"/>
<protein>
    <submittedName>
        <fullName evidence="1">SAM-dependent methyltransferase</fullName>
    </submittedName>
</protein>
<sequence>MKKHEAYYSQSRPEMRCRIPQGVNSVLDVGCGAGSFGAALREDHPDWQICGVELFEDEAARAREHYNEVWAGDVHVILDQIQGRTFDVIVFNDLLEHLVDPGRALTQCRTLLAPGGHVLASIPNMRFWPALSDLLFQADWRYRDAGVMDSTHLRFFTKRSMIRMFESTGYRVDSIDGINKTWVLSWRWRIMNLMLGNSMGDCLFPQFAVLASRSSEVH</sequence>
<dbReference type="Gene3D" id="3.40.50.150">
    <property type="entry name" value="Vaccinia Virus protein VP39"/>
    <property type="match status" value="1"/>
</dbReference>
<gene>
    <name evidence="1" type="ORF">E3A20_21130</name>
</gene>
<evidence type="ECO:0000313" key="2">
    <source>
        <dbReference type="Proteomes" id="UP000321083"/>
    </source>
</evidence>
<dbReference type="Proteomes" id="UP000321083">
    <property type="component" value="Unassembled WGS sequence"/>
</dbReference>
<dbReference type="PANTHER" id="PTHR43861:SF6">
    <property type="entry name" value="METHYLTRANSFERASE TYPE 11"/>
    <property type="match status" value="1"/>
</dbReference>
<dbReference type="EMBL" id="SRHE01000517">
    <property type="protein sequence ID" value="TWW08758.1"/>
    <property type="molecule type" value="Genomic_DNA"/>
</dbReference>
<dbReference type="GO" id="GO:0032259">
    <property type="term" value="P:methylation"/>
    <property type="evidence" value="ECO:0007669"/>
    <property type="project" value="UniProtKB-KW"/>
</dbReference>
<dbReference type="Pfam" id="PF13489">
    <property type="entry name" value="Methyltransf_23"/>
    <property type="match status" value="1"/>
</dbReference>
<dbReference type="GO" id="GO:0008168">
    <property type="term" value="F:methyltransferase activity"/>
    <property type="evidence" value="ECO:0007669"/>
    <property type="project" value="UniProtKB-KW"/>
</dbReference>
<reference evidence="1 2" key="2">
    <citation type="submission" date="2019-08" db="EMBL/GenBank/DDBJ databases">
        <authorList>
            <person name="Henke P."/>
        </authorList>
    </citation>
    <scope>NUCLEOTIDE SEQUENCE [LARGE SCALE GENOMIC DNA]</scope>
    <source>
        <strain evidence="1">Phe10_nw2017</strain>
    </source>
</reference>
<dbReference type="AlphaFoldDB" id="A0A5C6M299"/>
<name>A0A5C6M299_9PLAN</name>
<dbReference type="CDD" id="cd02440">
    <property type="entry name" value="AdoMet_MTases"/>
    <property type="match status" value="1"/>
</dbReference>
<organism evidence="1 2">
    <name type="scientific">Planctomyces bekefii</name>
    <dbReference type="NCBI Taxonomy" id="1653850"/>
    <lineage>
        <taxon>Bacteria</taxon>
        <taxon>Pseudomonadati</taxon>
        <taxon>Planctomycetota</taxon>
        <taxon>Planctomycetia</taxon>
        <taxon>Planctomycetales</taxon>
        <taxon>Planctomycetaceae</taxon>
        <taxon>Planctomyces</taxon>
    </lineage>
</organism>
<comment type="caution">
    <text evidence="1">The sequence shown here is derived from an EMBL/GenBank/DDBJ whole genome shotgun (WGS) entry which is preliminary data.</text>
</comment>
<dbReference type="InterPro" id="IPR029063">
    <property type="entry name" value="SAM-dependent_MTases_sf"/>
</dbReference>
<keyword evidence="2" id="KW-1185">Reference proteome</keyword>
<dbReference type="SUPFAM" id="SSF53335">
    <property type="entry name" value="S-adenosyl-L-methionine-dependent methyltransferases"/>
    <property type="match status" value="1"/>
</dbReference>
<evidence type="ECO:0000313" key="1">
    <source>
        <dbReference type="EMBL" id="TWW08758.1"/>
    </source>
</evidence>
<dbReference type="PANTHER" id="PTHR43861">
    <property type="entry name" value="TRANS-ACONITATE 2-METHYLTRANSFERASE-RELATED"/>
    <property type="match status" value="1"/>
</dbReference>
<accession>A0A5C6M299</accession>